<accession>A0A1C1CXA0</accession>
<evidence type="ECO:0000256" key="1">
    <source>
        <dbReference type="SAM" id="MobiDB-lite"/>
    </source>
</evidence>
<reference evidence="3" key="1">
    <citation type="submission" date="2015-07" db="EMBL/GenBank/DDBJ databases">
        <authorList>
            <person name="Teixeira M.M."/>
            <person name="Souza R.C."/>
            <person name="Almeida L.G."/>
            <person name="Vicente V.A."/>
            <person name="de Hoog S."/>
            <person name="Bocca A.L."/>
            <person name="de Almeida S.R."/>
            <person name="Vasconcelos A.T."/>
            <person name="Felipe M.S."/>
        </authorList>
    </citation>
    <scope>NUCLEOTIDE SEQUENCE [LARGE SCALE GENOMIC DNA]</scope>
    <source>
        <strain evidence="3">KSF</strain>
    </source>
</reference>
<dbReference type="EMBL" id="LGRB01000008">
    <property type="protein sequence ID" value="OCT53197.1"/>
    <property type="molecule type" value="Genomic_DNA"/>
</dbReference>
<keyword evidence="3" id="KW-1185">Reference proteome</keyword>
<comment type="caution">
    <text evidence="2">The sequence shown here is derived from an EMBL/GenBank/DDBJ whole genome shotgun (WGS) entry which is preliminary data.</text>
</comment>
<feature type="compositionally biased region" description="Low complexity" evidence="1">
    <location>
        <begin position="143"/>
        <end position="154"/>
    </location>
</feature>
<evidence type="ECO:0000313" key="2">
    <source>
        <dbReference type="EMBL" id="OCT53197.1"/>
    </source>
</evidence>
<organism evidence="2 3">
    <name type="scientific">Cladophialophora carrionii</name>
    <dbReference type="NCBI Taxonomy" id="86049"/>
    <lineage>
        <taxon>Eukaryota</taxon>
        <taxon>Fungi</taxon>
        <taxon>Dikarya</taxon>
        <taxon>Ascomycota</taxon>
        <taxon>Pezizomycotina</taxon>
        <taxon>Eurotiomycetes</taxon>
        <taxon>Chaetothyriomycetidae</taxon>
        <taxon>Chaetothyriales</taxon>
        <taxon>Herpotrichiellaceae</taxon>
        <taxon>Cladophialophora</taxon>
    </lineage>
</organism>
<dbReference type="Proteomes" id="UP000094526">
    <property type="component" value="Unassembled WGS sequence"/>
</dbReference>
<name>A0A1C1CXA0_9EURO</name>
<sequence>MTMVANMPIRTRIPISKLEKDDGWEAGKQNSLKTKAVYSKSFQAMMIVARFVRPIARQEILIKTLALPSLSSFFSSLPILSSILVTCRENVLPNSSTSPSTNTNNNNIKSNTNTTTTTITITMGCFLSRCSRVVDDDNLPAARPVVSPSPAASSHLSTPPMSRVASPAPATG</sequence>
<evidence type="ECO:0000313" key="3">
    <source>
        <dbReference type="Proteomes" id="UP000094526"/>
    </source>
</evidence>
<dbReference type="VEuPathDB" id="FungiDB:CLCR_10844"/>
<feature type="region of interest" description="Disordered" evidence="1">
    <location>
        <begin position="143"/>
        <end position="172"/>
    </location>
</feature>
<gene>
    <name evidence="2" type="ORF">CLCR_10844</name>
</gene>
<dbReference type="AlphaFoldDB" id="A0A1C1CXA0"/>
<proteinExistence type="predicted"/>
<protein>
    <submittedName>
        <fullName evidence="2">Uncharacterized protein</fullName>
    </submittedName>
</protein>